<comment type="caution">
    <text evidence="2">The sequence shown here is derived from an EMBL/GenBank/DDBJ whole genome shotgun (WGS) entry which is preliminary data.</text>
</comment>
<gene>
    <name evidence="2" type="ORF">PZE19_05865</name>
</gene>
<evidence type="ECO:0000313" key="3">
    <source>
        <dbReference type="Proteomes" id="UP001216907"/>
    </source>
</evidence>
<reference evidence="2 3" key="1">
    <citation type="submission" date="2023-03" db="EMBL/GenBank/DDBJ databases">
        <title>Paludisphaera mucosa sp. nov. a novel planctomycete from northern fen.</title>
        <authorList>
            <person name="Ivanova A."/>
        </authorList>
    </citation>
    <scope>NUCLEOTIDE SEQUENCE [LARGE SCALE GENOMIC DNA]</scope>
    <source>
        <strain evidence="2 3">Pla2</strain>
    </source>
</reference>
<evidence type="ECO:0000313" key="2">
    <source>
        <dbReference type="EMBL" id="MDG3003285.1"/>
    </source>
</evidence>
<evidence type="ECO:0008006" key="4">
    <source>
        <dbReference type="Google" id="ProtNLM"/>
    </source>
</evidence>
<organism evidence="2 3">
    <name type="scientific">Paludisphaera mucosa</name>
    <dbReference type="NCBI Taxonomy" id="3030827"/>
    <lineage>
        <taxon>Bacteria</taxon>
        <taxon>Pseudomonadati</taxon>
        <taxon>Planctomycetota</taxon>
        <taxon>Planctomycetia</taxon>
        <taxon>Isosphaerales</taxon>
        <taxon>Isosphaeraceae</taxon>
        <taxon>Paludisphaera</taxon>
    </lineage>
</organism>
<keyword evidence="3" id="KW-1185">Reference proteome</keyword>
<name>A0ABT6F6S1_9BACT</name>
<sequence length="67" mass="7228">MAERKSRKGPAGSTPAADRGPTWVRLQFTPADHRRVRVAAASRGLSMTAFARDVVLEAVERPTPGGR</sequence>
<feature type="region of interest" description="Disordered" evidence="1">
    <location>
        <begin position="1"/>
        <end position="22"/>
    </location>
</feature>
<proteinExistence type="predicted"/>
<protein>
    <recommendedName>
        <fullName evidence="4">Toxin-antitoxin system HicB family antitoxin</fullName>
    </recommendedName>
</protein>
<dbReference type="RefSeq" id="WP_277859639.1">
    <property type="nucleotide sequence ID" value="NZ_JARRAG010000001.1"/>
</dbReference>
<accession>A0ABT6F6S1</accession>
<evidence type="ECO:0000256" key="1">
    <source>
        <dbReference type="SAM" id="MobiDB-lite"/>
    </source>
</evidence>
<dbReference type="EMBL" id="JARRAG010000001">
    <property type="protein sequence ID" value="MDG3003285.1"/>
    <property type="molecule type" value="Genomic_DNA"/>
</dbReference>
<dbReference type="Proteomes" id="UP001216907">
    <property type="component" value="Unassembled WGS sequence"/>
</dbReference>